<sequence length="188" mass="21664">LPSRNTVKSTRRNHVSVFDEQITTDGFCVNSTENMKFEHAQVLSNPQDDLVKNTNKRFLLISVDKYLVGLCPTGVSFDKIDNLIFMRQYLGLTGLITFLFYWPMLVLPIDKEGDIQLYIHLILSNLLSISQNTLYFFMITIKSPYFIQTSGLILQPSIVLIEMLRKMQYFTNRLIGFCTIFGTLLFIG</sequence>
<keyword evidence="3" id="KW-1185">Reference proteome</keyword>
<gene>
    <name evidence="2" type="ORF">M153_14329000566</name>
</gene>
<feature type="transmembrane region" description="Helical" evidence="1">
    <location>
        <begin position="170"/>
        <end position="187"/>
    </location>
</feature>
<comment type="caution">
    <text evidence="2">The sequence shown here is derived from an EMBL/GenBank/DDBJ whole genome shotgun (WGS) entry which is preliminary data.</text>
</comment>
<feature type="transmembrane region" description="Helical" evidence="1">
    <location>
        <begin position="115"/>
        <end position="138"/>
    </location>
</feature>
<evidence type="ECO:0000256" key="1">
    <source>
        <dbReference type="SAM" id="Phobius"/>
    </source>
</evidence>
<feature type="non-terminal residue" evidence="2">
    <location>
        <position position="188"/>
    </location>
</feature>
<feature type="transmembrane region" description="Helical" evidence="1">
    <location>
        <begin position="89"/>
        <end position="109"/>
    </location>
</feature>
<dbReference type="VEuPathDB" id="MicrosporidiaDB:M153_14329000566"/>
<dbReference type="OrthoDB" id="10417643at2759"/>
<evidence type="ECO:0000313" key="3">
    <source>
        <dbReference type="Proteomes" id="UP000051530"/>
    </source>
</evidence>
<proteinExistence type="predicted"/>
<protein>
    <submittedName>
        <fullName evidence="2">Putative transporter</fullName>
    </submittedName>
</protein>
<dbReference type="EMBL" id="LGUB01001299">
    <property type="protein sequence ID" value="KRH92013.1"/>
    <property type="molecule type" value="Genomic_DNA"/>
</dbReference>
<keyword evidence="1" id="KW-1133">Transmembrane helix</keyword>
<feature type="non-terminal residue" evidence="2">
    <location>
        <position position="1"/>
    </location>
</feature>
<accession>A0A0R0LR83</accession>
<reference evidence="2 3" key="1">
    <citation type="submission" date="2015-07" db="EMBL/GenBank/DDBJ databases">
        <title>The genome of Pseudoloma neurophilia, a relevant intracellular parasite of the zebrafish.</title>
        <authorList>
            <person name="Ndikumana S."/>
            <person name="Pelin A."/>
            <person name="Sanders J."/>
            <person name="Corradi N."/>
        </authorList>
    </citation>
    <scope>NUCLEOTIDE SEQUENCE [LARGE SCALE GENOMIC DNA]</scope>
    <source>
        <strain evidence="2 3">MK1</strain>
    </source>
</reference>
<organism evidence="2 3">
    <name type="scientific">Pseudoloma neurophilia</name>
    <dbReference type="NCBI Taxonomy" id="146866"/>
    <lineage>
        <taxon>Eukaryota</taxon>
        <taxon>Fungi</taxon>
        <taxon>Fungi incertae sedis</taxon>
        <taxon>Microsporidia</taxon>
        <taxon>Pseudoloma</taxon>
    </lineage>
</organism>
<evidence type="ECO:0000313" key="2">
    <source>
        <dbReference type="EMBL" id="KRH92013.1"/>
    </source>
</evidence>
<dbReference type="Proteomes" id="UP000051530">
    <property type="component" value="Unassembled WGS sequence"/>
</dbReference>
<keyword evidence="1" id="KW-0472">Membrane</keyword>
<keyword evidence="1" id="KW-0812">Transmembrane</keyword>
<dbReference type="AlphaFoldDB" id="A0A0R0LR83"/>
<name>A0A0R0LR83_9MICR</name>